<dbReference type="InterPro" id="IPR018787">
    <property type="entry name" value="DUF2371_TMEM200"/>
</dbReference>
<dbReference type="GO" id="GO:0016020">
    <property type="term" value="C:membrane"/>
    <property type="evidence" value="ECO:0007669"/>
    <property type="project" value="UniProtKB-SubCell"/>
</dbReference>
<evidence type="ECO:0000256" key="2">
    <source>
        <dbReference type="ARBA" id="ARBA00005308"/>
    </source>
</evidence>
<feature type="compositionally biased region" description="Basic and acidic residues" evidence="6">
    <location>
        <begin position="343"/>
        <end position="352"/>
    </location>
</feature>
<dbReference type="PANTHER" id="PTHR31815">
    <property type="entry name" value="AGAP005329-PA"/>
    <property type="match status" value="1"/>
</dbReference>
<feature type="transmembrane region" description="Helical" evidence="7">
    <location>
        <begin position="78"/>
        <end position="99"/>
    </location>
</feature>
<evidence type="ECO:0000256" key="4">
    <source>
        <dbReference type="ARBA" id="ARBA00022989"/>
    </source>
</evidence>
<accession>A0A8C4R897</accession>
<evidence type="ECO:0000256" key="7">
    <source>
        <dbReference type="SAM" id="Phobius"/>
    </source>
</evidence>
<feature type="region of interest" description="Disordered" evidence="6">
    <location>
        <begin position="343"/>
        <end position="406"/>
    </location>
</feature>
<keyword evidence="5 7" id="KW-0472">Membrane</keyword>
<evidence type="ECO:0000313" key="8">
    <source>
        <dbReference type="Ensembl" id="ENSEBUP00000024993.1"/>
    </source>
</evidence>
<comment type="similarity">
    <text evidence="2">Belongs to the TMEM200 family.</text>
</comment>
<evidence type="ECO:0000313" key="9">
    <source>
        <dbReference type="Proteomes" id="UP000694388"/>
    </source>
</evidence>
<dbReference type="Pfam" id="PF10177">
    <property type="entry name" value="DUF2371"/>
    <property type="match status" value="1"/>
</dbReference>
<keyword evidence="4 7" id="KW-1133">Transmembrane helix</keyword>
<protein>
    <submittedName>
        <fullName evidence="8">Uncharacterized protein</fullName>
    </submittedName>
</protein>
<dbReference type="Proteomes" id="UP000694388">
    <property type="component" value="Unplaced"/>
</dbReference>
<dbReference type="GeneTree" id="ENSGT00530000063698"/>
<keyword evidence="3 7" id="KW-0812">Transmembrane</keyword>
<feature type="compositionally biased region" description="Basic and acidic residues" evidence="6">
    <location>
        <begin position="368"/>
        <end position="382"/>
    </location>
</feature>
<sequence length="466" mass="50338">MSSSLLFRACAKLLRHAPPVGNALCCVVTERYGWRTACLAAPTPQSRAVRDAGSPTPPPRAAHRDARPSSRQLSFSRFFVAVGSLLFLLGIGMTVLGYWPRPQIDIDRAARNNGTVSMTLEEKANGTANELKEGFIARSLHTYTMKILGPLTVGLGVFLFICGVAAMYENRGRSRSKVVHLRDIYTAVIDAEAGRDPEASAKEAAKLGHNCNAHDIKCFEPQCAAKLAANLLMTLPCALSHPELFGDGSLGTGPGGLPGPWFPDRPSSTLNTVHISGCGKVRQAANGTPRNFRMKSIVSSSITAFTVPLIKLNSLLAEEQAMPASERHATDAEDLQNLSEPLLDKSRSEGRGDGGLAPPPTITTEPPIKPHDEAQSREEQPTKTDLSGKVPTPTLTVEGGGDHHEGYNTMEGIDLLDDEFNPLKAPRRQYTKKEKLLMIARSPDKENLEEDEANAAARQNSSESKF</sequence>
<dbReference type="Ensembl" id="ENSEBUT00000025569.1">
    <property type="protein sequence ID" value="ENSEBUP00000024993.1"/>
    <property type="gene ID" value="ENSEBUG00000015429.1"/>
</dbReference>
<organism evidence="8 9">
    <name type="scientific">Eptatretus burgeri</name>
    <name type="common">Inshore hagfish</name>
    <dbReference type="NCBI Taxonomy" id="7764"/>
    <lineage>
        <taxon>Eukaryota</taxon>
        <taxon>Metazoa</taxon>
        <taxon>Chordata</taxon>
        <taxon>Craniata</taxon>
        <taxon>Vertebrata</taxon>
        <taxon>Cyclostomata</taxon>
        <taxon>Myxini</taxon>
        <taxon>Myxiniformes</taxon>
        <taxon>Myxinidae</taxon>
        <taxon>Eptatretinae</taxon>
        <taxon>Eptatretus</taxon>
    </lineage>
</organism>
<dbReference type="AlphaFoldDB" id="A0A8C4R897"/>
<name>A0A8C4R897_EPTBU</name>
<evidence type="ECO:0000256" key="1">
    <source>
        <dbReference type="ARBA" id="ARBA00004141"/>
    </source>
</evidence>
<dbReference type="PANTHER" id="PTHR31815:SF1">
    <property type="entry name" value="TRANSMEMBRANE PROTEIN 200C"/>
    <property type="match status" value="1"/>
</dbReference>
<evidence type="ECO:0000256" key="5">
    <source>
        <dbReference type="ARBA" id="ARBA00023136"/>
    </source>
</evidence>
<feature type="region of interest" description="Disordered" evidence="6">
    <location>
        <begin position="441"/>
        <end position="466"/>
    </location>
</feature>
<evidence type="ECO:0000256" key="3">
    <source>
        <dbReference type="ARBA" id="ARBA00022692"/>
    </source>
</evidence>
<reference evidence="8" key="2">
    <citation type="submission" date="2025-09" db="UniProtKB">
        <authorList>
            <consortium name="Ensembl"/>
        </authorList>
    </citation>
    <scope>IDENTIFICATION</scope>
</reference>
<feature type="transmembrane region" description="Helical" evidence="7">
    <location>
        <begin position="147"/>
        <end position="168"/>
    </location>
</feature>
<keyword evidence="9" id="KW-1185">Reference proteome</keyword>
<reference evidence="8" key="1">
    <citation type="submission" date="2025-08" db="UniProtKB">
        <authorList>
            <consortium name="Ensembl"/>
        </authorList>
    </citation>
    <scope>IDENTIFICATION</scope>
</reference>
<proteinExistence type="inferred from homology"/>
<comment type="subcellular location">
    <subcellularLocation>
        <location evidence="1">Membrane</location>
        <topology evidence="1">Multi-pass membrane protein</topology>
    </subcellularLocation>
</comment>
<feature type="region of interest" description="Disordered" evidence="6">
    <location>
        <begin position="45"/>
        <end position="68"/>
    </location>
</feature>
<evidence type="ECO:0000256" key="6">
    <source>
        <dbReference type="SAM" id="MobiDB-lite"/>
    </source>
</evidence>